<accession>A0A0Z8QNB4</accession>
<evidence type="ECO:0000313" key="2">
    <source>
        <dbReference type="Proteomes" id="UP000069526"/>
    </source>
</evidence>
<gene>
    <name evidence="1" type="ORF">ERS132539_02129</name>
</gene>
<dbReference type="Proteomes" id="UP000069526">
    <property type="component" value="Unassembled WGS sequence"/>
</dbReference>
<protein>
    <submittedName>
        <fullName evidence="1">Phage protein</fullName>
    </submittedName>
</protein>
<dbReference type="RefSeq" id="WP_172037238.1">
    <property type="nucleotide sequence ID" value="NZ_CEIH01000037.1"/>
</dbReference>
<evidence type="ECO:0000313" key="1">
    <source>
        <dbReference type="EMBL" id="CYW67128.1"/>
    </source>
</evidence>
<sequence>MSSLTAKQEKFMLALMTAPTVTEASKLAGIARSTGQKYLKDITFKRAYRQYRTDIMQQATGKLQNASIRAVEVLEEIMNDETVSPYARQQAAQTILNMAMKSHEVDNVLEIVEELELRIAEE</sequence>
<dbReference type="EMBL" id="FIJK01000070">
    <property type="protein sequence ID" value="CYW67128.1"/>
    <property type="molecule type" value="Genomic_DNA"/>
</dbReference>
<dbReference type="AlphaFoldDB" id="A0A0Z8QNB4"/>
<proteinExistence type="predicted"/>
<reference evidence="1 2" key="1">
    <citation type="submission" date="2016-02" db="EMBL/GenBank/DDBJ databases">
        <authorList>
            <consortium name="Pathogen Informatics"/>
        </authorList>
    </citation>
    <scope>NUCLEOTIDE SEQUENCE [LARGE SCALE GENOMIC DNA]</scope>
    <source>
        <strain evidence="1 2">SS1013</strain>
    </source>
</reference>
<organism evidence="1 2">
    <name type="scientific">Streptococcus suis</name>
    <dbReference type="NCBI Taxonomy" id="1307"/>
    <lineage>
        <taxon>Bacteria</taxon>
        <taxon>Bacillati</taxon>
        <taxon>Bacillota</taxon>
        <taxon>Bacilli</taxon>
        <taxon>Lactobacillales</taxon>
        <taxon>Streptococcaceae</taxon>
        <taxon>Streptococcus</taxon>
    </lineage>
</organism>
<name>A0A0Z8QNB4_STRSU</name>